<dbReference type="InterPro" id="IPR001684">
    <property type="entry name" value="Ribosomal_bL27"/>
</dbReference>
<comment type="caution">
    <text evidence="6">The sequence shown here is derived from an EMBL/GenBank/DDBJ whole genome shotgun (WGS) entry which is preliminary data.</text>
</comment>
<dbReference type="GO" id="GO:0022625">
    <property type="term" value="C:cytosolic large ribosomal subunit"/>
    <property type="evidence" value="ECO:0007669"/>
    <property type="project" value="TreeGrafter"/>
</dbReference>
<evidence type="ECO:0000256" key="3">
    <source>
        <dbReference type="ARBA" id="ARBA00023274"/>
    </source>
</evidence>
<dbReference type="PROSITE" id="PS00831">
    <property type="entry name" value="RIBOSOMAL_L27"/>
    <property type="match status" value="1"/>
</dbReference>
<proteinExistence type="inferred from homology"/>
<reference evidence="6" key="2">
    <citation type="journal article" date="2021" name="PeerJ">
        <title>Extensive microbial diversity within the chicken gut microbiome revealed by metagenomics and culture.</title>
        <authorList>
            <person name="Gilroy R."/>
            <person name="Ravi A."/>
            <person name="Getino M."/>
            <person name="Pursley I."/>
            <person name="Horton D.L."/>
            <person name="Alikhan N.F."/>
            <person name="Baker D."/>
            <person name="Gharbi K."/>
            <person name="Hall N."/>
            <person name="Watson M."/>
            <person name="Adriaenssens E.M."/>
            <person name="Foster-Nyarko E."/>
            <person name="Jarju S."/>
            <person name="Secka A."/>
            <person name="Antonio M."/>
            <person name="Oren A."/>
            <person name="Chaudhuri R.R."/>
            <person name="La Ragione R."/>
            <person name="Hildebrand F."/>
            <person name="Pallen M.J."/>
        </authorList>
    </citation>
    <scope>NUCLEOTIDE SEQUENCE</scope>
    <source>
        <strain evidence="6">ChiBcec16-1751</strain>
    </source>
</reference>
<dbReference type="GO" id="GO:0006412">
    <property type="term" value="P:translation"/>
    <property type="evidence" value="ECO:0007669"/>
    <property type="project" value="UniProtKB-UniRule"/>
</dbReference>
<evidence type="ECO:0000256" key="4">
    <source>
        <dbReference type="ARBA" id="ARBA00035175"/>
    </source>
</evidence>
<evidence type="ECO:0000313" key="6">
    <source>
        <dbReference type="EMBL" id="HIS64714.1"/>
    </source>
</evidence>
<dbReference type="HAMAP" id="MF_00539">
    <property type="entry name" value="Ribosomal_bL27"/>
    <property type="match status" value="1"/>
</dbReference>
<organism evidence="6 7">
    <name type="scientific">Candidatus Avoscillospira avistercoris</name>
    <dbReference type="NCBI Taxonomy" id="2840707"/>
    <lineage>
        <taxon>Bacteria</taxon>
        <taxon>Bacillati</taxon>
        <taxon>Bacillota</taxon>
        <taxon>Clostridia</taxon>
        <taxon>Eubacteriales</taxon>
        <taxon>Oscillospiraceae</taxon>
        <taxon>Oscillospiraceae incertae sedis</taxon>
        <taxon>Candidatus Avoscillospira</taxon>
    </lineage>
</organism>
<dbReference type="GO" id="GO:0003735">
    <property type="term" value="F:structural constituent of ribosome"/>
    <property type="evidence" value="ECO:0007669"/>
    <property type="project" value="InterPro"/>
</dbReference>
<dbReference type="InterPro" id="IPR018261">
    <property type="entry name" value="Ribosomal_bL27_CS"/>
</dbReference>
<protein>
    <recommendedName>
        <fullName evidence="4 5">Large ribosomal subunit protein bL27</fullName>
    </recommendedName>
</protein>
<evidence type="ECO:0000256" key="5">
    <source>
        <dbReference type="HAMAP-Rule" id="MF_00539"/>
    </source>
</evidence>
<dbReference type="Gene3D" id="2.40.50.100">
    <property type="match status" value="1"/>
</dbReference>
<dbReference type="NCBIfam" id="TIGR00062">
    <property type="entry name" value="L27"/>
    <property type="match status" value="1"/>
</dbReference>
<evidence type="ECO:0000256" key="2">
    <source>
        <dbReference type="ARBA" id="ARBA00022980"/>
    </source>
</evidence>
<evidence type="ECO:0000313" key="7">
    <source>
        <dbReference type="Proteomes" id="UP000886741"/>
    </source>
</evidence>
<sequence>MLNIGFQFFAHKKGGGSTKNGRDSEAKRLGVKRADGQFVLAGNILVRQRGTHIHPGKNVGIGSDDTLFALIDGTVKFERMGKDRKMASVYAVEQ</sequence>
<dbReference type="FunFam" id="2.40.50.100:FF:000004">
    <property type="entry name" value="50S ribosomal protein L27"/>
    <property type="match status" value="1"/>
</dbReference>
<reference evidence="6" key="1">
    <citation type="submission" date="2020-10" db="EMBL/GenBank/DDBJ databases">
        <authorList>
            <person name="Gilroy R."/>
        </authorList>
    </citation>
    <scope>NUCLEOTIDE SEQUENCE</scope>
    <source>
        <strain evidence="6">ChiBcec16-1751</strain>
    </source>
</reference>
<name>A0A9D1F9I2_9FIRM</name>
<keyword evidence="2 5" id="KW-0689">Ribosomal protein</keyword>
<keyword evidence="3 5" id="KW-0687">Ribonucleoprotein</keyword>
<dbReference type="PANTHER" id="PTHR15893">
    <property type="entry name" value="RIBOSOMAL PROTEIN L27"/>
    <property type="match status" value="1"/>
</dbReference>
<dbReference type="SUPFAM" id="SSF110324">
    <property type="entry name" value="Ribosomal L27 protein-like"/>
    <property type="match status" value="1"/>
</dbReference>
<dbReference type="AlphaFoldDB" id="A0A9D1F9I2"/>
<evidence type="ECO:0000256" key="1">
    <source>
        <dbReference type="ARBA" id="ARBA00010797"/>
    </source>
</evidence>
<accession>A0A9D1F9I2</accession>
<dbReference type="Proteomes" id="UP000886741">
    <property type="component" value="Unassembled WGS sequence"/>
</dbReference>
<comment type="similarity">
    <text evidence="1 5">Belongs to the bacterial ribosomal protein bL27 family.</text>
</comment>
<gene>
    <name evidence="5 6" type="primary">rpmA</name>
    <name evidence="6" type="ORF">IAA83_05000</name>
</gene>
<dbReference type="Pfam" id="PF01016">
    <property type="entry name" value="Ribosomal_L27"/>
    <property type="match status" value="1"/>
</dbReference>
<dbReference type="PRINTS" id="PR00063">
    <property type="entry name" value="RIBOSOMALL27"/>
</dbReference>
<dbReference type="EMBL" id="DVJJ01000078">
    <property type="protein sequence ID" value="HIS64714.1"/>
    <property type="molecule type" value="Genomic_DNA"/>
</dbReference>
<dbReference type="PANTHER" id="PTHR15893:SF0">
    <property type="entry name" value="LARGE RIBOSOMAL SUBUNIT PROTEIN BL27M"/>
    <property type="match status" value="1"/>
</dbReference>